<name>A0A7Y6TYR8_9BURK</name>
<evidence type="ECO:0000313" key="2">
    <source>
        <dbReference type="EMBL" id="NUZ08509.1"/>
    </source>
</evidence>
<dbReference type="GO" id="GO:0006878">
    <property type="term" value="P:intracellular copper ion homeostasis"/>
    <property type="evidence" value="ECO:0007669"/>
    <property type="project" value="InterPro"/>
</dbReference>
<protein>
    <submittedName>
        <fullName evidence="2">Copper resistance protein B</fullName>
    </submittedName>
</protein>
<feature type="signal peptide" evidence="1">
    <location>
        <begin position="1"/>
        <end position="21"/>
    </location>
</feature>
<accession>A0A7Y6TYR8</accession>
<keyword evidence="3" id="KW-1185">Reference proteome</keyword>
<evidence type="ECO:0000256" key="1">
    <source>
        <dbReference type="SAM" id="SignalP"/>
    </source>
</evidence>
<evidence type="ECO:0000313" key="3">
    <source>
        <dbReference type="Proteomes" id="UP000529637"/>
    </source>
</evidence>
<sequence>MRCAFTLVSLACTFVIPLAQAQKIAPVEDSPIRSYFLIDQLEHTTTRYTGGTKADDALRFNTAGWVGGDYNRLWAYAEGTKPYNSKLEGVDLQLLYGRLVAPFWDVQAGVRYAKPRPEAPGRSYAVFGVQGMAPYRFEVQAAAFVSERGNVSARAELEYELLLTQRWVLQPRLATNIALQKVREQGIGRGLNDVEMGLRLRYEIRREFGPYVGASWQRSYGGTAQFARNRGEDIGGWSLVAGVRAWF</sequence>
<dbReference type="EMBL" id="JABWMJ010000013">
    <property type="protein sequence ID" value="NUZ08509.1"/>
    <property type="molecule type" value="Genomic_DNA"/>
</dbReference>
<gene>
    <name evidence="2" type="ORF">HQN59_22430</name>
</gene>
<feature type="chain" id="PRO_5031503291" evidence="1">
    <location>
        <begin position="22"/>
        <end position="247"/>
    </location>
</feature>
<organism evidence="2 3">
    <name type="scientific">Piscinibacter koreensis</name>
    <dbReference type="NCBI Taxonomy" id="2742824"/>
    <lineage>
        <taxon>Bacteria</taxon>
        <taxon>Pseudomonadati</taxon>
        <taxon>Pseudomonadota</taxon>
        <taxon>Betaproteobacteria</taxon>
        <taxon>Burkholderiales</taxon>
        <taxon>Sphaerotilaceae</taxon>
        <taxon>Piscinibacter</taxon>
    </lineage>
</organism>
<comment type="caution">
    <text evidence="2">The sequence shown here is derived from an EMBL/GenBank/DDBJ whole genome shotgun (WGS) entry which is preliminary data.</text>
</comment>
<dbReference type="Proteomes" id="UP000529637">
    <property type="component" value="Unassembled WGS sequence"/>
</dbReference>
<keyword evidence="1" id="KW-0732">Signal</keyword>
<dbReference type="Pfam" id="PF05275">
    <property type="entry name" value="CopB"/>
    <property type="match status" value="1"/>
</dbReference>
<reference evidence="2 3" key="1">
    <citation type="submission" date="2020-06" db="EMBL/GenBank/DDBJ databases">
        <title>Schlegella sp. ID0723 isolated from air conditioner.</title>
        <authorList>
            <person name="Kim D.Y."/>
            <person name="Kim D.-U."/>
        </authorList>
    </citation>
    <scope>NUCLEOTIDE SEQUENCE [LARGE SCALE GENOMIC DNA]</scope>
    <source>
        <strain evidence="2 3">ID0723</strain>
    </source>
</reference>
<proteinExistence type="predicted"/>
<dbReference type="InterPro" id="IPR007939">
    <property type="entry name" value="Cu-R_B_prcur"/>
</dbReference>
<dbReference type="GO" id="GO:0009279">
    <property type="term" value="C:cell outer membrane"/>
    <property type="evidence" value="ECO:0007669"/>
    <property type="project" value="InterPro"/>
</dbReference>
<dbReference type="AlphaFoldDB" id="A0A7Y6TYR8"/>
<dbReference type="GO" id="GO:0005507">
    <property type="term" value="F:copper ion binding"/>
    <property type="evidence" value="ECO:0007669"/>
    <property type="project" value="InterPro"/>
</dbReference>